<gene>
    <name evidence="1" type="ORF">EAH84_13050</name>
</gene>
<evidence type="ECO:0000313" key="2">
    <source>
        <dbReference type="Proteomes" id="UP000318413"/>
    </source>
</evidence>
<accession>A0A502CA24</accession>
<reference evidence="1 2" key="1">
    <citation type="journal article" date="2019" name="Environ. Microbiol.">
        <title>Species interactions and distinct microbial communities in high Arctic permafrost affected cryosols are associated with the CH4 and CO2 gas fluxes.</title>
        <authorList>
            <person name="Altshuler I."/>
            <person name="Hamel J."/>
            <person name="Turney S."/>
            <person name="Magnuson E."/>
            <person name="Levesque R."/>
            <person name="Greer C."/>
            <person name="Whyte L.G."/>
        </authorList>
    </citation>
    <scope>NUCLEOTIDE SEQUENCE [LARGE SCALE GENOMIC DNA]</scope>
    <source>
        <strain evidence="1 2">S5.1</strain>
    </source>
</reference>
<comment type="caution">
    <text evidence="1">The sequence shown here is derived from an EMBL/GenBank/DDBJ whole genome shotgun (WGS) entry which is preliminary data.</text>
</comment>
<dbReference type="AlphaFoldDB" id="A0A502CA24"/>
<sequence length="224" mass="24434">MALLFDQQYVDRPDPHLGREHLRVNHEALVDAADALNLAEKTRLQLIEDSQLIAAWYLLPARRSALGLTRSDDLVALGKIAKAAKVLHDTVFTHLDGIEQLSDFIATDDDGSSDDIDFAQFATISGSIAVFANRAIQHCKAPHGGRKSDARRNYALALVVAAAEEATGEKAGSTRGTRLDPQKRFTNSAGQYVGHFFRAVGLNDEQLLVGAFEKISRTIRPSGE</sequence>
<proteinExistence type="predicted"/>
<protein>
    <submittedName>
        <fullName evidence="1">Uncharacterized protein</fullName>
    </submittedName>
</protein>
<organism evidence="1 2">
    <name type="scientific">Sphingomonas oligophenolica</name>
    <dbReference type="NCBI Taxonomy" id="301154"/>
    <lineage>
        <taxon>Bacteria</taxon>
        <taxon>Pseudomonadati</taxon>
        <taxon>Pseudomonadota</taxon>
        <taxon>Alphaproteobacteria</taxon>
        <taxon>Sphingomonadales</taxon>
        <taxon>Sphingomonadaceae</taxon>
        <taxon>Sphingomonas</taxon>
    </lineage>
</organism>
<dbReference type="EMBL" id="RCZK01000012">
    <property type="protein sequence ID" value="TPG10027.1"/>
    <property type="molecule type" value="Genomic_DNA"/>
</dbReference>
<dbReference type="Proteomes" id="UP000318413">
    <property type="component" value="Unassembled WGS sequence"/>
</dbReference>
<name>A0A502CA24_9SPHN</name>
<evidence type="ECO:0000313" key="1">
    <source>
        <dbReference type="EMBL" id="TPG10027.1"/>
    </source>
</evidence>
<keyword evidence="2" id="KW-1185">Reference proteome</keyword>